<dbReference type="Gene3D" id="3.40.50.1010">
    <property type="entry name" value="5'-nuclease"/>
    <property type="match status" value="1"/>
</dbReference>
<dbReference type="EMBL" id="CP119075">
    <property type="protein sequence ID" value="WED66374.1"/>
    <property type="molecule type" value="Genomic_DNA"/>
</dbReference>
<sequence length="139" mass="15811">MASPIIVDTGPLVALLDRRDHHHTWAKSQLMTMQAPMLTCESVLAETAFLLRQHDRGLRRWAALVTDEIVQLSFSMSDQFESLVSLLAKYQDTPMSLADACIVRMSELHSHASVFTTDSDFFHYRRNGRSVISLIHPDR</sequence>
<dbReference type="AlphaFoldDB" id="A0AAF0I3U8"/>
<gene>
    <name evidence="2" type="ORF">PXH66_05875</name>
</gene>
<dbReference type="KEGG" id="slom:PXH66_05875"/>
<evidence type="ECO:0000313" key="3">
    <source>
        <dbReference type="Proteomes" id="UP001218638"/>
    </source>
</evidence>
<keyword evidence="3" id="KW-1185">Reference proteome</keyword>
<accession>A0AAF0I3U8</accession>
<evidence type="ECO:0000313" key="2">
    <source>
        <dbReference type="EMBL" id="WED66374.1"/>
    </source>
</evidence>
<dbReference type="Pfam" id="PF01850">
    <property type="entry name" value="PIN"/>
    <property type="match status" value="1"/>
</dbReference>
<feature type="domain" description="PIN" evidence="1">
    <location>
        <begin position="5"/>
        <end position="125"/>
    </location>
</feature>
<proteinExistence type="predicted"/>
<dbReference type="Proteomes" id="UP001218638">
    <property type="component" value="Chromosome"/>
</dbReference>
<name>A0AAF0I3U8_9BACT</name>
<organism evidence="2 3">
    <name type="scientific">Synoicihabitans lomoniglobus</name>
    <dbReference type="NCBI Taxonomy" id="2909285"/>
    <lineage>
        <taxon>Bacteria</taxon>
        <taxon>Pseudomonadati</taxon>
        <taxon>Verrucomicrobiota</taxon>
        <taxon>Opitutia</taxon>
        <taxon>Opitutales</taxon>
        <taxon>Opitutaceae</taxon>
        <taxon>Synoicihabitans</taxon>
    </lineage>
</organism>
<evidence type="ECO:0000259" key="1">
    <source>
        <dbReference type="Pfam" id="PF01850"/>
    </source>
</evidence>
<protein>
    <submittedName>
        <fullName evidence="2">PIN domain-containing protein</fullName>
    </submittedName>
</protein>
<dbReference type="RefSeq" id="WP_330930411.1">
    <property type="nucleotide sequence ID" value="NZ_CP119075.1"/>
</dbReference>
<dbReference type="InterPro" id="IPR002716">
    <property type="entry name" value="PIN_dom"/>
</dbReference>
<dbReference type="InterPro" id="IPR029060">
    <property type="entry name" value="PIN-like_dom_sf"/>
</dbReference>
<dbReference type="SUPFAM" id="SSF88723">
    <property type="entry name" value="PIN domain-like"/>
    <property type="match status" value="1"/>
</dbReference>
<reference evidence="2" key="1">
    <citation type="submission" date="2023-03" db="EMBL/GenBank/DDBJ databases">
        <title>Lomoglobus Profundus gen. nov., sp. nov., a novel member of the phylum Verrucomicrobia, isolated from deep-marine sediment of South China Sea.</title>
        <authorList>
            <person name="Ahmad T."/>
            <person name="Ishaq S.E."/>
            <person name="Wang F."/>
        </authorList>
    </citation>
    <scope>NUCLEOTIDE SEQUENCE</scope>
    <source>
        <strain evidence="2">LMO-M01</strain>
    </source>
</reference>